<dbReference type="SUPFAM" id="SSF56112">
    <property type="entry name" value="Protein kinase-like (PK-like)"/>
    <property type="match status" value="1"/>
</dbReference>
<keyword evidence="7" id="KW-0067">ATP-binding</keyword>
<proteinExistence type="inferred from homology"/>
<evidence type="ECO:0000256" key="8">
    <source>
        <dbReference type="ARBA" id="ARBA00047899"/>
    </source>
</evidence>
<feature type="non-terminal residue" evidence="11">
    <location>
        <position position="178"/>
    </location>
</feature>
<dbReference type="GO" id="GO:0004674">
    <property type="term" value="F:protein serine/threonine kinase activity"/>
    <property type="evidence" value="ECO:0007669"/>
    <property type="project" value="UniProtKB-KW"/>
</dbReference>
<feature type="non-terminal residue" evidence="11">
    <location>
        <position position="1"/>
    </location>
</feature>
<keyword evidence="6 11" id="KW-0418">Kinase</keyword>
<dbReference type="GO" id="GO:0005829">
    <property type="term" value="C:cytosol"/>
    <property type="evidence" value="ECO:0007669"/>
    <property type="project" value="TreeGrafter"/>
</dbReference>
<comment type="caution">
    <text evidence="11">The sequence shown here is derived from an EMBL/GenBank/DDBJ whole genome shotgun (WGS) entry which is preliminary data.</text>
</comment>
<protein>
    <recommendedName>
        <fullName evidence="2">non-specific serine/threonine protein kinase</fullName>
        <ecNumber evidence="2">2.7.11.1</ecNumber>
    </recommendedName>
</protein>
<evidence type="ECO:0000256" key="9">
    <source>
        <dbReference type="ARBA" id="ARBA00048679"/>
    </source>
</evidence>
<sequence length="178" mass="19936">NSTIDGKILKERTGKELKILARGVESGLNFPKLFDYNAKEMAIIMEKIDGKLLGKCLDEETISPRILDMLGKEVGKMHEAGISHGDLNPNNILLSNNSVFLIDPSMGSLSPGVEELAADIKMVSDFLKGHSFSEIPYFKSFIDSYSSLSSRWKEIDSILYEIEKKEEVRMIKFVSSNE</sequence>
<reference evidence="11" key="2">
    <citation type="journal article" date="2014" name="ISME J.">
        <title>Microbial stratification in low pH oxic and suboxic macroscopic growths along an acid mine drainage.</title>
        <authorList>
            <person name="Mendez-Garcia C."/>
            <person name="Mesa V."/>
            <person name="Sprenger R.R."/>
            <person name="Richter M."/>
            <person name="Diez M.S."/>
            <person name="Solano J."/>
            <person name="Bargiela R."/>
            <person name="Golyshina O.V."/>
            <person name="Manteca A."/>
            <person name="Ramos J.L."/>
            <person name="Gallego J.R."/>
            <person name="Llorente I."/>
            <person name="Martins Dos Santos V.A."/>
            <person name="Jensen O.N."/>
            <person name="Pelaez A.I."/>
            <person name="Sanchez J."/>
            <person name="Ferrer M."/>
        </authorList>
    </citation>
    <scope>NUCLEOTIDE SEQUENCE</scope>
</reference>
<dbReference type="PANTHER" id="PTHR12209">
    <property type="entry name" value="NON-SPECIFIC SERINE/THREONINE PROTEIN KINASE"/>
    <property type="match status" value="1"/>
</dbReference>
<evidence type="ECO:0000259" key="10">
    <source>
        <dbReference type="PROSITE" id="PS50011"/>
    </source>
</evidence>
<dbReference type="EC" id="2.7.11.1" evidence="2"/>
<evidence type="ECO:0000256" key="3">
    <source>
        <dbReference type="ARBA" id="ARBA00022527"/>
    </source>
</evidence>
<organism evidence="11">
    <name type="scientific">mine drainage metagenome</name>
    <dbReference type="NCBI Taxonomy" id="410659"/>
    <lineage>
        <taxon>unclassified sequences</taxon>
        <taxon>metagenomes</taxon>
        <taxon>ecological metagenomes</taxon>
    </lineage>
</organism>
<comment type="catalytic activity">
    <reaction evidence="9">
        <text>L-seryl-[protein] + ATP = O-phospho-L-seryl-[protein] + ADP + H(+)</text>
        <dbReference type="Rhea" id="RHEA:17989"/>
        <dbReference type="Rhea" id="RHEA-COMP:9863"/>
        <dbReference type="Rhea" id="RHEA-COMP:11604"/>
        <dbReference type="ChEBI" id="CHEBI:15378"/>
        <dbReference type="ChEBI" id="CHEBI:29999"/>
        <dbReference type="ChEBI" id="CHEBI:30616"/>
        <dbReference type="ChEBI" id="CHEBI:83421"/>
        <dbReference type="ChEBI" id="CHEBI:456216"/>
        <dbReference type="EC" id="2.7.11.1"/>
    </reaction>
</comment>
<dbReference type="Gene3D" id="1.10.510.10">
    <property type="entry name" value="Transferase(Phosphotransferase) domain 1"/>
    <property type="match status" value="1"/>
</dbReference>
<dbReference type="PANTHER" id="PTHR12209:SF0">
    <property type="entry name" value="EKC_KEOPS COMPLEX SUBUNIT TP53RK"/>
    <property type="match status" value="1"/>
</dbReference>
<dbReference type="Gene3D" id="3.30.200.20">
    <property type="entry name" value="Phosphorylase Kinase, domain 1"/>
    <property type="match status" value="1"/>
</dbReference>
<dbReference type="InterPro" id="IPR011009">
    <property type="entry name" value="Kinase-like_dom_sf"/>
</dbReference>
<keyword evidence="4" id="KW-0808">Transferase</keyword>
<dbReference type="EMBL" id="AUZZ01007616">
    <property type="protein sequence ID" value="EQD41615.1"/>
    <property type="molecule type" value="Genomic_DNA"/>
</dbReference>
<accession>T1AI01</accession>
<dbReference type="InterPro" id="IPR000719">
    <property type="entry name" value="Prot_kinase_dom"/>
</dbReference>
<keyword evidence="5" id="KW-0547">Nucleotide-binding</keyword>
<evidence type="ECO:0000256" key="4">
    <source>
        <dbReference type="ARBA" id="ARBA00022679"/>
    </source>
</evidence>
<gene>
    <name evidence="11" type="ORF">B2A_10578</name>
</gene>
<evidence type="ECO:0000256" key="2">
    <source>
        <dbReference type="ARBA" id="ARBA00012513"/>
    </source>
</evidence>
<comment type="similarity">
    <text evidence="1">Belongs to the protein kinase superfamily. BUD32 family.</text>
</comment>
<keyword evidence="3 11" id="KW-0723">Serine/threonine-protein kinase</keyword>
<reference evidence="11" key="1">
    <citation type="submission" date="2013-08" db="EMBL/GenBank/DDBJ databases">
        <authorList>
            <person name="Mendez C."/>
            <person name="Richter M."/>
            <person name="Ferrer M."/>
            <person name="Sanchez J."/>
        </authorList>
    </citation>
    <scope>NUCLEOTIDE SEQUENCE</scope>
</reference>
<evidence type="ECO:0000256" key="5">
    <source>
        <dbReference type="ARBA" id="ARBA00022741"/>
    </source>
</evidence>
<evidence type="ECO:0000256" key="1">
    <source>
        <dbReference type="ARBA" id="ARBA00010630"/>
    </source>
</evidence>
<dbReference type="GO" id="GO:0005524">
    <property type="term" value="F:ATP binding"/>
    <property type="evidence" value="ECO:0007669"/>
    <property type="project" value="UniProtKB-KW"/>
</dbReference>
<comment type="catalytic activity">
    <reaction evidence="8">
        <text>L-threonyl-[protein] + ATP = O-phospho-L-threonyl-[protein] + ADP + H(+)</text>
        <dbReference type="Rhea" id="RHEA:46608"/>
        <dbReference type="Rhea" id="RHEA-COMP:11060"/>
        <dbReference type="Rhea" id="RHEA-COMP:11605"/>
        <dbReference type="ChEBI" id="CHEBI:15378"/>
        <dbReference type="ChEBI" id="CHEBI:30013"/>
        <dbReference type="ChEBI" id="CHEBI:30616"/>
        <dbReference type="ChEBI" id="CHEBI:61977"/>
        <dbReference type="ChEBI" id="CHEBI:456216"/>
        <dbReference type="EC" id="2.7.11.1"/>
    </reaction>
</comment>
<evidence type="ECO:0000256" key="7">
    <source>
        <dbReference type="ARBA" id="ARBA00022840"/>
    </source>
</evidence>
<dbReference type="PROSITE" id="PS50011">
    <property type="entry name" value="PROTEIN_KINASE_DOM"/>
    <property type="match status" value="1"/>
</dbReference>
<name>T1AI01_9ZZZZ</name>
<evidence type="ECO:0000256" key="6">
    <source>
        <dbReference type="ARBA" id="ARBA00022777"/>
    </source>
</evidence>
<dbReference type="AlphaFoldDB" id="T1AI01"/>
<evidence type="ECO:0000313" key="11">
    <source>
        <dbReference type="EMBL" id="EQD41615.1"/>
    </source>
</evidence>
<feature type="domain" description="Protein kinase" evidence="10">
    <location>
        <begin position="1"/>
        <end position="178"/>
    </location>
</feature>
<dbReference type="Pfam" id="PF01163">
    <property type="entry name" value="RIO1"/>
    <property type="match status" value="1"/>
</dbReference>
<dbReference type="InterPro" id="IPR018934">
    <property type="entry name" value="RIO_dom"/>
</dbReference>